<sequence>PSGEELDRDEKQLYRVARKYFERTELENWSVHQFLEFIERKGGNNFSLSVQKEIFILWLETYLREEVITASKYLNLLNEARSKDIEHLY</sequence>
<reference evidence="1" key="1">
    <citation type="submission" date="2021-06" db="EMBL/GenBank/DDBJ databases">
        <authorList>
            <person name="Kallberg Y."/>
            <person name="Tangrot J."/>
            <person name="Rosling A."/>
        </authorList>
    </citation>
    <scope>NUCLEOTIDE SEQUENCE</scope>
    <source>
        <strain evidence="1">MA453B</strain>
    </source>
</reference>
<name>A0A9N9IMP1_9GLOM</name>
<dbReference type="AlphaFoldDB" id="A0A9N9IMP1"/>
<keyword evidence="2" id="KW-1185">Reference proteome</keyword>
<protein>
    <submittedName>
        <fullName evidence="1">12355_t:CDS:1</fullName>
    </submittedName>
</protein>
<evidence type="ECO:0000313" key="1">
    <source>
        <dbReference type="EMBL" id="CAG8739597.1"/>
    </source>
</evidence>
<evidence type="ECO:0000313" key="2">
    <source>
        <dbReference type="Proteomes" id="UP000789405"/>
    </source>
</evidence>
<proteinExistence type="predicted"/>
<organism evidence="1 2">
    <name type="scientific">Dentiscutata erythropus</name>
    <dbReference type="NCBI Taxonomy" id="1348616"/>
    <lineage>
        <taxon>Eukaryota</taxon>
        <taxon>Fungi</taxon>
        <taxon>Fungi incertae sedis</taxon>
        <taxon>Mucoromycota</taxon>
        <taxon>Glomeromycotina</taxon>
        <taxon>Glomeromycetes</taxon>
        <taxon>Diversisporales</taxon>
        <taxon>Gigasporaceae</taxon>
        <taxon>Dentiscutata</taxon>
    </lineage>
</organism>
<comment type="caution">
    <text evidence="1">The sequence shown here is derived from an EMBL/GenBank/DDBJ whole genome shotgun (WGS) entry which is preliminary data.</text>
</comment>
<dbReference type="EMBL" id="CAJVPY010013281">
    <property type="protein sequence ID" value="CAG8739597.1"/>
    <property type="molecule type" value="Genomic_DNA"/>
</dbReference>
<dbReference type="Proteomes" id="UP000789405">
    <property type="component" value="Unassembled WGS sequence"/>
</dbReference>
<accession>A0A9N9IMP1</accession>
<feature type="non-terminal residue" evidence="1">
    <location>
        <position position="89"/>
    </location>
</feature>
<gene>
    <name evidence="1" type="ORF">DERYTH_LOCUS15882</name>
</gene>